<feature type="compositionally biased region" description="Basic residues" evidence="1">
    <location>
        <begin position="361"/>
        <end position="379"/>
    </location>
</feature>
<dbReference type="AlphaFoldDB" id="A0A179GVS4"/>
<gene>
    <name evidence="3" type="ORF">VFPBJ_04436</name>
</gene>
<dbReference type="EMBL" id="LSBH01000003">
    <property type="protein sequence ID" value="OAQ81852.1"/>
    <property type="molecule type" value="Genomic_DNA"/>
</dbReference>
<feature type="region of interest" description="Disordered" evidence="1">
    <location>
        <begin position="361"/>
        <end position="386"/>
    </location>
</feature>
<feature type="signal peptide" evidence="2">
    <location>
        <begin position="1"/>
        <end position="17"/>
    </location>
</feature>
<dbReference type="Proteomes" id="UP000078240">
    <property type="component" value="Unassembled WGS sequence"/>
</dbReference>
<evidence type="ECO:0000256" key="1">
    <source>
        <dbReference type="SAM" id="MobiDB-lite"/>
    </source>
</evidence>
<evidence type="ECO:0000313" key="3">
    <source>
        <dbReference type="EMBL" id="OAQ81852.1"/>
    </source>
</evidence>
<name>A0A179GVS4_PURLI</name>
<accession>A0A179GVS4</accession>
<comment type="caution">
    <text evidence="3">The sequence shown here is derived from an EMBL/GenBank/DDBJ whole genome shotgun (WGS) entry which is preliminary data.</text>
</comment>
<evidence type="ECO:0000313" key="4">
    <source>
        <dbReference type="Proteomes" id="UP000078240"/>
    </source>
</evidence>
<reference evidence="3 4" key="1">
    <citation type="submission" date="2016-01" db="EMBL/GenBank/DDBJ databases">
        <title>Biosynthesis of antibiotic leucinostatins and their inhibition on Phytophthora in bio-control Purpureocillium lilacinum.</title>
        <authorList>
            <person name="Wang G."/>
            <person name="Liu Z."/>
            <person name="Lin R."/>
            <person name="Li E."/>
            <person name="Mao Z."/>
            <person name="Ling J."/>
            <person name="Yin W."/>
            <person name="Xie B."/>
        </authorList>
    </citation>
    <scope>NUCLEOTIDE SEQUENCE [LARGE SCALE GENOMIC DNA]</scope>
    <source>
        <strain evidence="3">PLBJ-1</strain>
    </source>
</reference>
<sequence>MLKALFVAAVAATAASAATVKTPDAAKECKDCDLETAHNVDCASKFKVGRTGTMSKPERVAYMDCLWRKEPGQVGFRDYQAGCIKCKGLPDGNWKQANHDRVLDDYLSMNWTDTLPNNIYDYWTTLDLTGKTAAGDGWTTPVQAKDKEGKLVTEPQWVFWNFTYNTQEKINARLDELKAKYPLNGKDVGVSLTGVIEMHFTYGSQDFLLNAGGRVLKITNMLCVSTLSDASTKGGLSVKASSTSFLLVKDMTRNATEEEQRTLPMAPDAAKGVTKTVALDAAVQALSKGSLTTVTEATDEGKNLVKEVEAGKLDAKQAAEKVSKTAEAEISKAVSVKVESISSISTSVSASLKLEAMLGKTGKKTAGKKPSSCKRRRRSVPAASTY</sequence>
<protein>
    <submittedName>
        <fullName evidence="3">Uncharacterized protein</fullName>
    </submittedName>
</protein>
<keyword evidence="2" id="KW-0732">Signal</keyword>
<feature type="chain" id="PRO_5008103000" evidence="2">
    <location>
        <begin position="18"/>
        <end position="386"/>
    </location>
</feature>
<proteinExistence type="predicted"/>
<evidence type="ECO:0000256" key="2">
    <source>
        <dbReference type="SAM" id="SignalP"/>
    </source>
</evidence>
<organism evidence="3 4">
    <name type="scientific">Purpureocillium lilacinum</name>
    <name type="common">Paecilomyces lilacinus</name>
    <dbReference type="NCBI Taxonomy" id="33203"/>
    <lineage>
        <taxon>Eukaryota</taxon>
        <taxon>Fungi</taxon>
        <taxon>Dikarya</taxon>
        <taxon>Ascomycota</taxon>
        <taxon>Pezizomycotina</taxon>
        <taxon>Sordariomycetes</taxon>
        <taxon>Hypocreomycetidae</taxon>
        <taxon>Hypocreales</taxon>
        <taxon>Ophiocordycipitaceae</taxon>
        <taxon>Purpureocillium</taxon>
    </lineage>
</organism>